<evidence type="ECO:0000313" key="3">
    <source>
        <dbReference type="Proteomes" id="UP000235897"/>
    </source>
</evidence>
<protein>
    <submittedName>
        <fullName evidence="2">GNAT family N-acetyltransferase</fullName>
    </submittedName>
</protein>
<dbReference type="EMBL" id="POUW01000003">
    <property type="protein sequence ID" value="PNG06325.1"/>
    <property type="molecule type" value="Genomic_DNA"/>
</dbReference>
<sequence>MERIELDTPRLRLRGWHDTDLDPLADMCADPQVMRYFPAPLSRDECAVAMARCRIHFVRHGFGFWALERKDDGCFIGFTGLAWSRLQQPFCPAVEIGWRLAREHWRQGLAREAAQASLACAFERLQLPEVVAYTAAVNDPSRQLMRALGMRHDHRGDFEHPDLPGGHALRTHVLYRMTRDDWFDTRR</sequence>
<dbReference type="SUPFAM" id="SSF55729">
    <property type="entry name" value="Acyl-CoA N-acyltransferases (Nat)"/>
    <property type="match status" value="1"/>
</dbReference>
<feature type="domain" description="N-acetyltransferase" evidence="1">
    <location>
        <begin position="11"/>
        <end position="180"/>
    </location>
</feature>
<name>A0A2N8SV02_STUST</name>
<dbReference type="Proteomes" id="UP000235897">
    <property type="component" value="Unassembled WGS sequence"/>
</dbReference>
<dbReference type="InterPro" id="IPR051531">
    <property type="entry name" value="N-acetyltransferase"/>
</dbReference>
<dbReference type="OrthoDB" id="9801656at2"/>
<dbReference type="PANTHER" id="PTHR43792">
    <property type="entry name" value="GNAT FAMILY, PUTATIVE (AFU_ORTHOLOGUE AFUA_3G00765)-RELATED-RELATED"/>
    <property type="match status" value="1"/>
</dbReference>
<dbReference type="PANTHER" id="PTHR43792:SF1">
    <property type="entry name" value="N-ACETYLTRANSFERASE DOMAIN-CONTAINING PROTEIN"/>
    <property type="match status" value="1"/>
</dbReference>
<evidence type="ECO:0000259" key="1">
    <source>
        <dbReference type="PROSITE" id="PS51186"/>
    </source>
</evidence>
<dbReference type="InterPro" id="IPR016181">
    <property type="entry name" value="Acyl_CoA_acyltransferase"/>
</dbReference>
<dbReference type="Gene3D" id="3.40.630.30">
    <property type="match status" value="1"/>
</dbReference>
<accession>A0A2N8SV02</accession>
<reference evidence="2 3" key="1">
    <citation type="submission" date="2018-01" db="EMBL/GenBank/DDBJ databases">
        <title>Denitrification phenotypes of diverse strains of Pseudomonas stutzeri.</title>
        <authorList>
            <person name="Milligan D.A."/>
            <person name="Bergaust L."/>
            <person name="Bakken L.R."/>
            <person name="Frostegard A."/>
        </authorList>
    </citation>
    <scope>NUCLEOTIDE SEQUENCE [LARGE SCALE GENOMIC DNA]</scope>
    <source>
        <strain evidence="2 3">28a3</strain>
    </source>
</reference>
<proteinExistence type="predicted"/>
<keyword evidence="2" id="KW-0808">Transferase</keyword>
<gene>
    <name evidence="2" type="ORF">CXL00_09850</name>
</gene>
<dbReference type="Pfam" id="PF13302">
    <property type="entry name" value="Acetyltransf_3"/>
    <property type="match status" value="1"/>
</dbReference>
<organism evidence="2 3">
    <name type="scientific">Stutzerimonas stutzeri</name>
    <name type="common">Pseudomonas stutzeri</name>
    <dbReference type="NCBI Taxonomy" id="316"/>
    <lineage>
        <taxon>Bacteria</taxon>
        <taxon>Pseudomonadati</taxon>
        <taxon>Pseudomonadota</taxon>
        <taxon>Gammaproteobacteria</taxon>
        <taxon>Pseudomonadales</taxon>
        <taxon>Pseudomonadaceae</taxon>
        <taxon>Stutzerimonas</taxon>
    </lineage>
</organism>
<comment type="caution">
    <text evidence="2">The sequence shown here is derived from an EMBL/GenBank/DDBJ whole genome shotgun (WGS) entry which is preliminary data.</text>
</comment>
<dbReference type="RefSeq" id="WP_102846737.1">
    <property type="nucleotide sequence ID" value="NZ_JAMOIG010000005.1"/>
</dbReference>
<evidence type="ECO:0000313" key="2">
    <source>
        <dbReference type="EMBL" id="PNG06325.1"/>
    </source>
</evidence>
<dbReference type="InterPro" id="IPR000182">
    <property type="entry name" value="GNAT_dom"/>
</dbReference>
<dbReference type="PROSITE" id="PS51186">
    <property type="entry name" value="GNAT"/>
    <property type="match status" value="1"/>
</dbReference>
<dbReference type="AlphaFoldDB" id="A0A2N8SV02"/>
<dbReference type="GO" id="GO:0016747">
    <property type="term" value="F:acyltransferase activity, transferring groups other than amino-acyl groups"/>
    <property type="evidence" value="ECO:0007669"/>
    <property type="project" value="InterPro"/>
</dbReference>